<organism evidence="2 3">
    <name type="scientific">Penicillium flavigenum</name>
    <dbReference type="NCBI Taxonomy" id="254877"/>
    <lineage>
        <taxon>Eukaryota</taxon>
        <taxon>Fungi</taxon>
        <taxon>Dikarya</taxon>
        <taxon>Ascomycota</taxon>
        <taxon>Pezizomycotina</taxon>
        <taxon>Eurotiomycetes</taxon>
        <taxon>Eurotiomycetidae</taxon>
        <taxon>Eurotiales</taxon>
        <taxon>Aspergillaceae</taxon>
        <taxon>Penicillium</taxon>
    </lineage>
</organism>
<dbReference type="STRING" id="254877.A0A1V6TNK9"/>
<protein>
    <submittedName>
        <fullName evidence="2">Uncharacterized protein</fullName>
    </submittedName>
</protein>
<dbReference type="PANTHER" id="PTHR47784:SF5">
    <property type="entry name" value="STEROL UPTAKE CONTROL PROTEIN 2"/>
    <property type="match status" value="1"/>
</dbReference>
<evidence type="ECO:0000256" key="1">
    <source>
        <dbReference type="SAM" id="Phobius"/>
    </source>
</evidence>
<accession>A0A1V6TNK9</accession>
<proteinExistence type="predicted"/>
<dbReference type="Proteomes" id="UP000191342">
    <property type="component" value="Unassembled WGS sequence"/>
</dbReference>
<reference evidence="3" key="1">
    <citation type="journal article" date="2017" name="Nat. Microbiol.">
        <title>Global analysis of biosynthetic gene clusters reveals vast potential of secondary metabolite production in Penicillium species.</title>
        <authorList>
            <person name="Nielsen J.C."/>
            <person name="Grijseels S."/>
            <person name="Prigent S."/>
            <person name="Ji B."/>
            <person name="Dainat J."/>
            <person name="Nielsen K.F."/>
            <person name="Frisvad J.C."/>
            <person name="Workman M."/>
            <person name="Nielsen J."/>
        </authorList>
    </citation>
    <scope>NUCLEOTIDE SEQUENCE [LARGE SCALE GENOMIC DNA]</scope>
    <source>
        <strain evidence="3">IBT 14082</strain>
    </source>
</reference>
<dbReference type="AlphaFoldDB" id="A0A1V6TNK9"/>
<dbReference type="EMBL" id="MLQL01000005">
    <property type="protein sequence ID" value="OQE27972.1"/>
    <property type="molecule type" value="Genomic_DNA"/>
</dbReference>
<gene>
    <name evidence="2" type="ORF">PENFLA_c005G10903</name>
</gene>
<keyword evidence="3" id="KW-1185">Reference proteome</keyword>
<keyword evidence="1" id="KW-0472">Membrane</keyword>
<evidence type="ECO:0000313" key="3">
    <source>
        <dbReference type="Proteomes" id="UP000191342"/>
    </source>
</evidence>
<sequence length="290" mass="33120">MHWSKQTHLSFTRDETAQKIWQFLVPEEALSHKFLMHGLLAISALELASHGDDVSRPLYIKTAVIHQNVALGEFQALMSQINRDNAKAIFAFSSILVVYSFGVLHLENTAPSMTMEDLYQVLMLCRGVERLIASSQSAIHDSNFSSILYFTQVEYPWLLSDDCQFALHQLHGANIMAKSADHNSEMYQEAIDTLGEALNESIQDHIPSNLVSRWAIKLPRAFLECLRKREPMAMVILSFFCVVLHRLKGVWYFRGWGTNFVKLIWQTLAPEWKVLVHWSVMEVLGKIPGC</sequence>
<feature type="transmembrane region" description="Helical" evidence="1">
    <location>
        <begin position="88"/>
        <end position="106"/>
    </location>
</feature>
<name>A0A1V6TNK9_9EURO</name>
<dbReference type="OrthoDB" id="4937900at2759"/>
<dbReference type="GO" id="GO:0001228">
    <property type="term" value="F:DNA-binding transcription activator activity, RNA polymerase II-specific"/>
    <property type="evidence" value="ECO:0007669"/>
    <property type="project" value="TreeGrafter"/>
</dbReference>
<keyword evidence="1" id="KW-0812">Transmembrane</keyword>
<dbReference type="PANTHER" id="PTHR47784">
    <property type="entry name" value="STEROL UPTAKE CONTROL PROTEIN 2"/>
    <property type="match status" value="1"/>
</dbReference>
<keyword evidence="1" id="KW-1133">Transmembrane helix</keyword>
<evidence type="ECO:0000313" key="2">
    <source>
        <dbReference type="EMBL" id="OQE27972.1"/>
    </source>
</evidence>
<dbReference type="InterPro" id="IPR053157">
    <property type="entry name" value="Sterol_Uptake_Regulator"/>
</dbReference>
<comment type="caution">
    <text evidence="2">The sequence shown here is derived from an EMBL/GenBank/DDBJ whole genome shotgun (WGS) entry which is preliminary data.</text>
</comment>